<protein>
    <submittedName>
        <fullName evidence="2">Uncharacterized protein</fullName>
    </submittedName>
</protein>
<evidence type="ECO:0000256" key="1">
    <source>
        <dbReference type="SAM" id="MobiDB-lite"/>
    </source>
</evidence>
<dbReference type="SUPFAM" id="SSF48371">
    <property type="entry name" value="ARM repeat"/>
    <property type="match status" value="1"/>
</dbReference>
<evidence type="ECO:0000313" key="2">
    <source>
        <dbReference type="EMBL" id="CCI46823.1"/>
    </source>
</evidence>
<name>A0A024GIV4_9STRA</name>
<dbReference type="OrthoDB" id="68095at2759"/>
<dbReference type="GO" id="GO:0000159">
    <property type="term" value="C:protein phosphatase type 2A complex"/>
    <property type="evidence" value="ECO:0007669"/>
    <property type="project" value="InterPro"/>
</dbReference>
<feature type="compositionally biased region" description="Basic residues" evidence="1">
    <location>
        <begin position="1"/>
        <end position="31"/>
    </location>
</feature>
<proteinExistence type="predicted"/>
<dbReference type="PANTHER" id="PTHR10257">
    <property type="entry name" value="SERINE/THREONINE PROTEIN PHOSPHATASE 2A PP2A REGULATORY SUBUNIT B"/>
    <property type="match status" value="1"/>
</dbReference>
<dbReference type="PANTHER" id="PTHR10257:SF3">
    <property type="entry name" value="SERINE_THREONINE-PROTEIN PHOSPHATASE 2A 56 KDA REGULATORY SUBUNIT GAMMA ISOFORM"/>
    <property type="match status" value="1"/>
</dbReference>
<dbReference type="Pfam" id="PF01603">
    <property type="entry name" value="B56"/>
    <property type="match status" value="1"/>
</dbReference>
<dbReference type="Proteomes" id="UP000053237">
    <property type="component" value="Unassembled WGS sequence"/>
</dbReference>
<dbReference type="EMBL" id="CAIX01000142">
    <property type="protein sequence ID" value="CCI46823.1"/>
    <property type="molecule type" value="Genomic_DNA"/>
</dbReference>
<accession>A0A024GIV4</accession>
<evidence type="ECO:0000313" key="3">
    <source>
        <dbReference type="Proteomes" id="UP000053237"/>
    </source>
</evidence>
<dbReference type="GO" id="GO:0019888">
    <property type="term" value="F:protein phosphatase regulator activity"/>
    <property type="evidence" value="ECO:0007669"/>
    <property type="project" value="InterPro"/>
</dbReference>
<dbReference type="GO" id="GO:0007165">
    <property type="term" value="P:signal transduction"/>
    <property type="evidence" value="ECO:0007669"/>
    <property type="project" value="InterPro"/>
</dbReference>
<dbReference type="STRING" id="65357.A0A024GIV4"/>
<sequence length="580" mass="66507">MSVRNSRIRLQNRKKSATSGKHTHSRHHRHHTDCTEDTDEDNPVDGMLRHLTLAQDRRKPSQIPPPRQYNQRLSSTKQCDSSQTKRIGTKGFSKSKTLKEKPKPKEEKPRSFTRNQQMLTSRRPQPVPRNDRTSITNRSKQRIISGECKIGKRDNAPTTRDDELFPKPFAAQEKSSSAFPTRFSLLSVQKHVPKHGDREVVIDTIYDTLFAKKSRSKLSAGAVGLAGTKSSRGQASAILDDSENTGTDTDQESTEASIRQSLVQWLLPHISETSDVKKPNVIEHFISERLIQTLVSALRFEDYRLASPRLDILRAIHKHCNVNLRRHIAIALAESSALRLQYVQAIDGNKFDFELESCTSSESMSKEYPFDHGHGMLELLRYMIEHGIENHSTEQFSKNREQHLTVVARNCIRTFLNLWKTHWMDPTATDEAELLTCASQLVAHVPAATTYFLSQLLHRWPTQFPSMQVVAIQMIARLMMTSIQLLSSTNGIKIARRDLIFQLFARVAECMKSMHVETALEALAFSKSQFVLYRFVSTRRDIYALLSESLHHNTKRHWNLKIRQESEQQFDQILDFATFV</sequence>
<dbReference type="InterPro" id="IPR011989">
    <property type="entry name" value="ARM-like"/>
</dbReference>
<feature type="region of interest" description="Disordered" evidence="1">
    <location>
        <begin position="234"/>
        <end position="254"/>
    </location>
</feature>
<dbReference type="AlphaFoldDB" id="A0A024GIV4"/>
<feature type="region of interest" description="Disordered" evidence="1">
    <location>
        <begin position="1"/>
        <end position="138"/>
    </location>
</feature>
<feature type="compositionally biased region" description="Polar residues" evidence="1">
    <location>
        <begin position="244"/>
        <end position="254"/>
    </location>
</feature>
<dbReference type="InParanoid" id="A0A024GIV4"/>
<keyword evidence="3" id="KW-1185">Reference proteome</keyword>
<feature type="compositionally biased region" description="Basic and acidic residues" evidence="1">
    <location>
        <begin position="97"/>
        <end position="110"/>
    </location>
</feature>
<dbReference type="InterPro" id="IPR002554">
    <property type="entry name" value="PP2A_B56"/>
</dbReference>
<reference evidence="2 3" key="1">
    <citation type="submission" date="2012-05" db="EMBL/GenBank/DDBJ databases">
        <title>Recombination and specialization in a pathogen metapopulation.</title>
        <authorList>
            <person name="Gardiner A."/>
            <person name="Kemen E."/>
            <person name="Schultz-Larsen T."/>
            <person name="MacLean D."/>
            <person name="Van Oosterhout C."/>
            <person name="Jones J.D.G."/>
        </authorList>
    </citation>
    <scope>NUCLEOTIDE SEQUENCE [LARGE SCALE GENOMIC DNA]</scope>
    <source>
        <strain evidence="2 3">Ac Nc2</strain>
    </source>
</reference>
<comment type="caution">
    <text evidence="2">The sequence shown here is derived from an EMBL/GenBank/DDBJ whole genome shotgun (WGS) entry which is preliminary data.</text>
</comment>
<organism evidence="2 3">
    <name type="scientific">Albugo candida</name>
    <dbReference type="NCBI Taxonomy" id="65357"/>
    <lineage>
        <taxon>Eukaryota</taxon>
        <taxon>Sar</taxon>
        <taxon>Stramenopiles</taxon>
        <taxon>Oomycota</taxon>
        <taxon>Peronosporomycetes</taxon>
        <taxon>Albuginales</taxon>
        <taxon>Albuginaceae</taxon>
        <taxon>Albugo</taxon>
    </lineage>
</organism>
<feature type="compositionally biased region" description="Polar residues" evidence="1">
    <location>
        <begin position="112"/>
        <end position="123"/>
    </location>
</feature>
<gene>
    <name evidence="2" type="ORF">BN9_077780</name>
</gene>
<dbReference type="InterPro" id="IPR016024">
    <property type="entry name" value="ARM-type_fold"/>
</dbReference>
<feature type="compositionally biased region" description="Polar residues" evidence="1">
    <location>
        <begin position="68"/>
        <end position="86"/>
    </location>
</feature>
<dbReference type="Gene3D" id="1.25.10.10">
    <property type="entry name" value="Leucine-rich Repeat Variant"/>
    <property type="match status" value="1"/>
</dbReference>